<feature type="domain" description="Tyrosine-protein phosphatase" evidence="3">
    <location>
        <begin position="26"/>
        <end position="174"/>
    </location>
</feature>
<evidence type="ECO:0000313" key="5">
    <source>
        <dbReference type="EMBL" id="MDJ1184441.1"/>
    </source>
</evidence>
<dbReference type="Gene3D" id="3.90.190.10">
    <property type="entry name" value="Protein tyrosine phosphatase superfamily"/>
    <property type="match status" value="1"/>
</dbReference>
<reference evidence="5 6" key="1">
    <citation type="submission" date="2023-01" db="EMBL/GenBank/DDBJ databases">
        <title>Novel diversity within Roseofilum (Cyanobacteria; Desertifilaceae) from marine benthic mats with descriptions of four novel species.</title>
        <authorList>
            <person name="Wang Y."/>
            <person name="Berthold D.E."/>
            <person name="Hu J."/>
            <person name="Lefler F.W."/>
            <person name="Laughinghouse H.D. IV."/>
        </authorList>
    </citation>
    <scope>NUCLEOTIDE SEQUENCE [LARGE SCALE GENOMIC DNA]</scope>
    <source>
        <strain evidence="5 6">BLCC-M143</strain>
    </source>
</reference>
<gene>
    <name evidence="5" type="ORF">PMH09_14740</name>
</gene>
<proteinExistence type="predicted"/>
<dbReference type="InterPro" id="IPR000387">
    <property type="entry name" value="Tyr_Pase_dom"/>
</dbReference>
<evidence type="ECO:0000256" key="1">
    <source>
        <dbReference type="ARBA" id="ARBA00022801"/>
    </source>
</evidence>
<keyword evidence="2" id="KW-0904">Protein phosphatase</keyword>
<dbReference type="Proteomes" id="UP001232992">
    <property type="component" value="Unassembled WGS sequence"/>
</dbReference>
<dbReference type="InterPro" id="IPR000340">
    <property type="entry name" value="Dual-sp_phosphatase_cat-dom"/>
</dbReference>
<protein>
    <submittedName>
        <fullName evidence="5">Dual specificity protein phosphatase</fullName>
    </submittedName>
</protein>
<dbReference type="PANTHER" id="PTHR46274">
    <property type="entry name" value="PHOSPHATIDYLINOSITOL PHOSPHATASE"/>
    <property type="match status" value="1"/>
</dbReference>
<dbReference type="SMART" id="SM00195">
    <property type="entry name" value="DSPc"/>
    <property type="match status" value="1"/>
</dbReference>
<sequence>MGAIDFWKKLTGGSPHSASPPKRRFRFTWVLPGRLALGSLPAAATDYTRLEEEGIQAILSLCPEAEGQILSEFADRFECLRYPLPDSHYQQPLQVEDVAKAVAVVHGAIAGGKALYLHCFAGIERSPTICIAYLCRHQKLEVWEALRCLKQVHPRTAPTQTELQVVQAYLDREQ</sequence>
<evidence type="ECO:0000256" key="2">
    <source>
        <dbReference type="ARBA" id="ARBA00022912"/>
    </source>
</evidence>
<dbReference type="PROSITE" id="PS50056">
    <property type="entry name" value="TYR_PHOSPHATASE_2"/>
    <property type="match status" value="1"/>
</dbReference>
<organism evidence="5 6">
    <name type="scientific">Roseofilum casamattae BLCC-M143</name>
    <dbReference type="NCBI Taxonomy" id="3022442"/>
    <lineage>
        <taxon>Bacteria</taxon>
        <taxon>Bacillati</taxon>
        <taxon>Cyanobacteriota</taxon>
        <taxon>Cyanophyceae</taxon>
        <taxon>Desertifilales</taxon>
        <taxon>Desertifilaceae</taxon>
        <taxon>Roseofilum</taxon>
        <taxon>Roseofilum casamattae</taxon>
    </lineage>
</organism>
<feature type="domain" description="Tyrosine specific protein phosphatases" evidence="4">
    <location>
        <begin position="96"/>
        <end position="164"/>
    </location>
</feature>
<keyword evidence="1" id="KW-0378">Hydrolase</keyword>
<dbReference type="InterPro" id="IPR020422">
    <property type="entry name" value="TYR_PHOSPHATASE_DUAL_dom"/>
</dbReference>
<dbReference type="PROSITE" id="PS00383">
    <property type="entry name" value="TYR_PHOSPHATASE_1"/>
    <property type="match status" value="1"/>
</dbReference>
<dbReference type="InterPro" id="IPR016130">
    <property type="entry name" value="Tyr_Pase_AS"/>
</dbReference>
<accession>A0ABT7BZ52</accession>
<dbReference type="InterPro" id="IPR029021">
    <property type="entry name" value="Prot-tyrosine_phosphatase-like"/>
</dbReference>
<dbReference type="PROSITE" id="PS50054">
    <property type="entry name" value="TYR_PHOSPHATASE_DUAL"/>
    <property type="match status" value="1"/>
</dbReference>
<evidence type="ECO:0000259" key="3">
    <source>
        <dbReference type="PROSITE" id="PS50054"/>
    </source>
</evidence>
<evidence type="ECO:0000259" key="4">
    <source>
        <dbReference type="PROSITE" id="PS50056"/>
    </source>
</evidence>
<dbReference type="EMBL" id="JAQOSQ010000015">
    <property type="protein sequence ID" value="MDJ1184441.1"/>
    <property type="molecule type" value="Genomic_DNA"/>
</dbReference>
<dbReference type="RefSeq" id="WP_283759095.1">
    <property type="nucleotide sequence ID" value="NZ_JAQOSQ010000015.1"/>
</dbReference>
<dbReference type="Pfam" id="PF00782">
    <property type="entry name" value="DSPc"/>
    <property type="match status" value="1"/>
</dbReference>
<dbReference type="SUPFAM" id="SSF52799">
    <property type="entry name" value="(Phosphotyrosine protein) phosphatases II"/>
    <property type="match status" value="1"/>
</dbReference>
<dbReference type="PANTHER" id="PTHR46274:SF6">
    <property type="entry name" value="TYR_PHOSPHATASE_2 DOMAIN-CONTAINING PROTEIN"/>
    <property type="match status" value="1"/>
</dbReference>
<comment type="caution">
    <text evidence="5">The sequence shown here is derived from an EMBL/GenBank/DDBJ whole genome shotgun (WGS) entry which is preliminary data.</text>
</comment>
<evidence type="ECO:0000313" key="6">
    <source>
        <dbReference type="Proteomes" id="UP001232992"/>
    </source>
</evidence>
<name>A0ABT7BZ52_9CYAN</name>
<keyword evidence="6" id="KW-1185">Reference proteome</keyword>
<dbReference type="CDD" id="cd14498">
    <property type="entry name" value="DSP"/>
    <property type="match status" value="1"/>
</dbReference>